<evidence type="ECO:0008006" key="4">
    <source>
        <dbReference type="Google" id="ProtNLM"/>
    </source>
</evidence>
<evidence type="ECO:0000313" key="2">
    <source>
        <dbReference type="EMBL" id="GBF98252.1"/>
    </source>
</evidence>
<evidence type="ECO:0000313" key="3">
    <source>
        <dbReference type="Proteomes" id="UP000247498"/>
    </source>
</evidence>
<comment type="caution">
    <text evidence="2">The sequence shown here is derived from an EMBL/GenBank/DDBJ whole genome shotgun (WGS) entry which is preliminary data.</text>
</comment>
<evidence type="ECO:0000256" key="1">
    <source>
        <dbReference type="SAM" id="MobiDB-lite"/>
    </source>
</evidence>
<proteinExistence type="predicted"/>
<sequence>MDAVRVGLQLLLVQPSDGAVVAFRAGCLAAGAVPTWLAYKAARGGDAKAKDRALRLAVAAGALQLAEGLLLAPTGLARWRYVPMAKLALLAWMLLDDCKGADAVFWRIAAALAPHEDDIDALTSAAAPILSHAAASFLSPLRAAAGSCAAVCLAGFRLGRAHYARRQRLQALQLEGGQGGGGDAAALPRHPRQAGQQRTTHAQPAPRRPPRQLPRDDQEGWEE</sequence>
<organism evidence="2 3">
    <name type="scientific">Raphidocelis subcapitata</name>
    <dbReference type="NCBI Taxonomy" id="307507"/>
    <lineage>
        <taxon>Eukaryota</taxon>
        <taxon>Viridiplantae</taxon>
        <taxon>Chlorophyta</taxon>
        <taxon>core chlorophytes</taxon>
        <taxon>Chlorophyceae</taxon>
        <taxon>CS clade</taxon>
        <taxon>Sphaeropleales</taxon>
        <taxon>Selenastraceae</taxon>
        <taxon>Raphidocelis</taxon>
    </lineage>
</organism>
<dbReference type="InParanoid" id="A0A2V0PGW9"/>
<dbReference type="OrthoDB" id="10618815at2759"/>
<keyword evidence="3" id="KW-1185">Reference proteome</keyword>
<accession>A0A2V0PGW9</accession>
<gene>
    <name evidence="2" type="ORF">Rsub_11072</name>
</gene>
<dbReference type="AlphaFoldDB" id="A0A2V0PGW9"/>
<dbReference type="EMBL" id="BDRX01000119">
    <property type="protein sequence ID" value="GBF98252.1"/>
    <property type="molecule type" value="Genomic_DNA"/>
</dbReference>
<feature type="region of interest" description="Disordered" evidence="1">
    <location>
        <begin position="175"/>
        <end position="223"/>
    </location>
</feature>
<name>A0A2V0PGW9_9CHLO</name>
<feature type="compositionally biased region" description="Basic and acidic residues" evidence="1">
    <location>
        <begin position="213"/>
        <end position="223"/>
    </location>
</feature>
<reference evidence="2 3" key="1">
    <citation type="journal article" date="2018" name="Sci. Rep.">
        <title>Raphidocelis subcapitata (=Pseudokirchneriella subcapitata) provides an insight into genome evolution and environmental adaptations in the Sphaeropleales.</title>
        <authorList>
            <person name="Suzuki S."/>
            <person name="Yamaguchi H."/>
            <person name="Nakajima N."/>
            <person name="Kawachi M."/>
        </authorList>
    </citation>
    <scope>NUCLEOTIDE SEQUENCE [LARGE SCALE GENOMIC DNA]</scope>
    <source>
        <strain evidence="2 3">NIES-35</strain>
    </source>
</reference>
<dbReference type="Proteomes" id="UP000247498">
    <property type="component" value="Unassembled WGS sequence"/>
</dbReference>
<protein>
    <recommendedName>
        <fullName evidence="4">HVA22-like protein</fullName>
    </recommendedName>
</protein>